<dbReference type="PANTHER" id="PTHR31591">
    <property type="entry name" value="UPF0613 PROTEIN PB24D3.06C"/>
    <property type="match status" value="1"/>
</dbReference>
<organism evidence="1 2">
    <name type="scientific">Fragilariopsis cylindrus CCMP1102</name>
    <dbReference type="NCBI Taxonomy" id="635003"/>
    <lineage>
        <taxon>Eukaryota</taxon>
        <taxon>Sar</taxon>
        <taxon>Stramenopiles</taxon>
        <taxon>Ochrophyta</taxon>
        <taxon>Bacillariophyta</taxon>
        <taxon>Bacillariophyceae</taxon>
        <taxon>Bacillariophycidae</taxon>
        <taxon>Bacillariales</taxon>
        <taxon>Bacillariaceae</taxon>
        <taxon>Fragilariopsis</taxon>
    </lineage>
</organism>
<dbReference type="InParanoid" id="A0A1E7FH72"/>
<dbReference type="InterPro" id="IPR013744">
    <property type="entry name" value="SidJ"/>
</dbReference>
<evidence type="ECO:0008006" key="3">
    <source>
        <dbReference type="Google" id="ProtNLM"/>
    </source>
</evidence>
<dbReference type="PANTHER" id="PTHR31591:SF1">
    <property type="entry name" value="UPF0613 PROTEIN PB24D3.06C"/>
    <property type="match status" value="1"/>
</dbReference>
<dbReference type="EMBL" id="KV784357">
    <property type="protein sequence ID" value="OEU17519.1"/>
    <property type="molecule type" value="Genomic_DNA"/>
</dbReference>
<protein>
    <recommendedName>
        <fullName evidence="3">Peptidase S9 prolyl oligopeptidase catalytic domain-containing protein</fullName>
    </recommendedName>
</protein>
<keyword evidence="2" id="KW-1185">Reference proteome</keyword>
<sequence>MVALQAPVSDREGAMQQEGYTENIASAEKMVQDGKGQEMVPRSYFWAPITAKRFVDLFSIGGVDDYFSSDYTDDELAQRLQHVGTHPNLHTALVAFSGSDEYIPSHVDRKLLSKRLVDAMNTLCIKDGNNSKNVAELLYLESGNHNLSKGPTDAKIFVDRISEILNQIN</sequence>
<dbReference type="KEGG" id="fcy:FRACYDRAFT_268720"/>
<dbReference type="InterPro" id="IPR029058">
    <property type="entry name" value="AB_hydrolase_fold"/>
</dbReference>
<dbReference type="OrthoDB" id="10034502at2759"/>
<dbReference type="AlphaFoldDB" id="A0A1E7FH72"/>
<name>A0A1E7FH72_9STRA</name>
<reference evidence="1 2" key="1">
    <citation type="submission" date="2016-09" db="EMBL/GenBank/DDBJ databases">
        <title>Extensive genetic diversity and differential bi-allelic expression allows diatom success in the polar Southern Ocean.</title>
        <authorList>
            <consortium name="DOE Joint Genome Institute"/>
            <person name="Mock T."/>
            <person name="Otillar R.P."/>
            <person name="Strauss J."/>
            <person name="Dupont C."/>
            <person name="Frickenhaus S."/>
            <person name="Maumus F."/>
            <person name="Mcmullan M."/>
            <person name="Sanges R."/>
            <person name="Schmutz J."/>
            <person name="Toseland A."/>
            <person name="Valas R."/>
            <person name="Veluchamy A."/>
            <person name="Ward B.J."/>
            <person name="Allen A."/>
            <person name="Barry K."/>
            <person name="Falciatore A."/>
            <person name="Ferrante M."/>
            <person name="Fortunato A.E."/>
            <person name="Gloeckner G."/>
            <person name="Gruber A."/>
            <person name="Hipkin R."/>
            <person name="Janech M."/>
            <person name="Kroth P."/>
            <person name="Leese F."/>
            <person name="Lindquist E."/>
            <person name="Lyon B.R."/>
            <person name="Martin J."/>
            <person name="Mayer C."/>
            <person name="Parker M."/>
            <person name="Quesneville H."/>
            <person name="Raymond J."/>
            <person name="Uhlig C."/>
            <person name="Valentin K.U."/>
            <person name="Worden A.Z."/>
            <person name="Armbrust E.V."/>
            <person name="Bowler C."/>
            <person name="Green B."/>
            <person name="Moulton V."/>
            <person name="Van Oosterhout C."/>
            <person name="Grigoriev I."/>
        </authorList>
    </citation>
    <scope>NUCLEOTIDE SEQUENCE [LARGE SCALE GENOMIC DNA]</scope>
    <source>
        <strain evidence="1 2">CCMP1102</strain>
    </source>
</reference>
<evidence type="ECO:0000313" key="2">
    <source>
        <dbReference type="Proteomes" id="UP000095751"/>
    </source>
</evidence>
<gene>
    <name evidence="1" type="ORF">FRACYDRAFT_268720</name>
</gene>
<dbReference type="Proteomes" id="UP000095751">
    <property type="component" value="Unassembled WGS sequence"/>
</dbReference>
<evidence type="ECO:0000313" key="1">
    <source>
        <dbReference type="EMBL" id="OEU17519.1"/>
    </source>
</evidence>
<dbReference type="Gene3D" id="3.40.50.1820">
    <property type="entry name" value="alpha/beta hydrolase"/>
    <property type="match status" value="1"/>
</dbReference>
<dbReference type="Pfam" id="PF08538">
    <property type="entry name" value="DUF1749"/>
    <property type="match status" value="1"/>
</dbReference>
<proteinExistence type="predicted"/>
<accession>A0A1E7FH72</accession>